<gene>
    <name evidence="1" type="ORF">PIB30_110678</name>
</gene>
<evidence type="ECO:0000313" key="1">
    <source>
        <dbReference type="EMBL" id="MED6202947.1"/>
    </source>
</evidence>
<name>A0ABU6XXF8_9FABA</name>
<keyword evidence="2" id="KW-1185">Reference proteome</keyword>
<feature type="non-terminal residue" evidence="1">
    <location>
        <position position="1"/>
    </location>
</feature>
<accession>A0ABU6XXF8</accession>
<dbReference type="Proteomes" id="UP001341840">
    <property type="component" value="Unassembled WGS sequence"/>
</dbReference>
<sequence length="76" mass="8017">ICRITAIVAATTNTANSIATVNPGAPNSASPPPIAEATANPPIPYVQAAEIELSQLTMMKLKTPNKFSIYYFALIL</sequence>
<reference evidence="1 2" key="1">
    <citation type="journal article" date="2023" name="Plants (Basel)">
        <title>Bridging the Gap: Combining Genomics and Transcriptomics Approaches to Understand Stylosanthes scabra, an Orphan Legume from the Brazilian Caatinga.</title>
        <authorList>
            <person name="Ferreira-Neto J.R.C."/>
            <person name="da Silva M.D."/>
            <person name="Binneck E."/>
            <person name="de Melo N.F."/>
            <person name="da Silva R.H."/>
            <person name="de Melo A.L.T.M."/>
            <person name="Pandolfi V."/>
            <person name="Bustamante F.O."/>
            <person name="Brasileiro-Vidal A.C."/>
            <person name="Benko-Iseppon A.M."/>
        </authorList>
    </citation>
    <scope>NUCLEOTIDE SEQUENCE [LARGE SCALE GENOMIC DNA]</scope>
    <source>
        <tissue evidence="1">Leaves</tissue>
    </source>
</reference>
<evidence type="ECO:0000313" key="2">
    <source>
        <dbReference type="Proteomes" id="UP001341840"/>
    </source>
</evidence>
<comment type="caution">
    <text evidence="1">The sequence shown here is derived from an EMBL/GenBank/DDBJ whole genome shotgun (WGS) entry which is preliminary data.</text>
</comment>
<organism evidence="1 2">
    <name type="scientific">Stylosanthes scabra</name>
    <dbReference type="NCBI Taxonomy" id="79078"/>
    <lineage>
        <taxon>Eukaryota</taxon>
        <taxon>Viridiplantae</taxon>
        <taxon>Streptophyta</taxon>
        <taxon>Embryophyta</taxon>
        <taxon>Tracheophyta</taxon>
        <taxon>Spermatophyta</taxon>
        <taxon>Magnoliopsida</taxon>
        <taxon>eudicotyledons</taxon>
        <taxon>Gunneridae</taxon>
        <taxon>Pentapetalae</taxon>
        <taxon>rosids</taxon>
        <taxon>fabids</taxon>
        <taxon>Fabales</taxon>
        <taxon>Fabaceae</taxon>
        <taxon>Papilionoideae</taxon>
        <taxon>50 kb inversion clade</taxon>
        <taxon>dalbergioids sensu lato</taxon>
        <taxon>Dalbergieae</taxon>
        <taxon>Pterocarpus clade</taxon>
        <taxon>Stylosanthes</taxon>
    </lineage>
</organism>
<proteinExistence type="predicted"/>
<dbReference type="EMBL" id="JASCZI010217876">
    <property type="protein sequence ID" value="MED6202947.1"/>
    <property type="molecule type" value="Genomic_DNA"/>
</dbReference>
<protein>
    <submittedName>
        <fullName evidence="1">Uncharacterized protein</fullName>
    </submittedName>
</protein>